<gene>
    <name evidence="1" type="ORF">AAG570_010146</name>
</gene>
<protein>
    <submittedName>
        <fullName evidence="1">Uncharacterized protein</fullName>
    </submittedName>
</protein>
<name>A0ABD0YLU4_9HEMI</name>
<sequence>MASKRRNTKLESRKWGCFLSVVQIRGGARTMQTTGRRVASDTISSIVNSAHNRIFALLCAKTFYIASDHQTKCLQYVFYTKINVGGKILTLTKRKAIYTLLVGFLESHAGSIFRGNPHAAFAWTLSVGQSADDVPTGDVHANAGCGSWKKIPTWEAKRRNSLSSLRGLLLRNTQHLEL</sequence>
<accession>A0ABD0YLU4</accession>
<reference evidence="1 2" key="1">
    <citation type="submission" date="2024-07" db="EMBL/GenBank/DDBJ databases">
        <title>Chromosome-level genome assembly of the water stick insect Ranatra chinensis (Heteroptera: Nepidae).</title>
        <authorList>
            <person name="Liu X."/>
        </authorList>
    </citation>
    <scope>NUCLEOTIDE SEQUENCE [LARGE SCALE GENOMIC DNA]</scope>
    <source>
        <strain evidence="1">Cailab_2021Rc</strain>
        <tissue evidence="1">Muscle</tissue>
    </source>
</reference>
<dbReference type="EMBL" id="JBFDAA010000005">
    <property type="protein sequence ID" value="KAL1132189.1"/>
    <property type="molecule type" value="Genomic_DNA"/>
</dbReference>
<organism evidence="1 2">
    <name type="scientific">Ranatra chinensis</name>
    <dbReference type="NCBI Taxonomy" id="642074"/>
    <lineage>
        <taxon>Eukaryota</taxon>
        <taxon>Metazoa</taxon>
        <taxon>Ecdysozoa</taxon>
        <taxon>Arthropoda</taxon>
        <taxon>Hexapoda</taxon>
        <taxon>Insecta</taxon>
        <taxon>Pterygota</taxon>
        <taxon>Neoptera</taxon>
        <taxon>Paraneoptera</taxon>
        <taxon>Hemiptera</taxon>
        <taxon>Heteroptera</taxon>
        <taxon>Panheteroptera</taxon>
        <taxon>Nepomorpha</taxon>
        <taxon>Nepidae</taxon>
        <taxon>Ranatrinae</taxon>
        <taxon>Ranatra</taxon>
    </lineage>
</organism>
<dbReference type="Proteomes" id="UP001558652">
    <property type="component" value="Unassembled WGS sequence"/>
</dbReference>
<dbReference type="AlphaFoldDB" id="A0ABD0YLU4"/>
<proteinExistence type="predicted"/>
<comment type="caution">
    <text evidence="1">The sequence shown here is derived from an EMBL/GenBank/DDBJ whole genome shotgun (WGS) entry which is preliminary data.</text>
</comment>
<keyword evidence="2" id="KW-1185">Reference proteome</keyword>
<evidence type="ECO:0000313" key="2">
    <source>
        <dbReference type="Proteomes" id="UP001558652"/>
    </source>
</evidence>
<evidence type="ECO:0000313" key="1">
    <source>
        <dbReference type="EMBL" id="KAL1132189.1"/>
    </source>
</evidence>